<protein>
    <submittedName>
        <fullName evidence="1">Uncharacterized protein</fullName>
    </submittedName>
</protein>
<gene>
    <name evidence="1" type="ORF">AVDCRST_MAG05-3747</name>
</gene>
<dbReference type="AlphaFoldDB" id="A0A6J4TI27"/>
<name>A0A6J4TI27_9ACTN</name>
<accession>A0A6J4TI27</accession>
<dbReference type="Gene3D" id="1.10.357.10">
    <property type="entry name" value="Tetracycline Repressor, domain 2"/>
    <property type="match status" value="1"/>
</dbReference>
<reference evidence="1" key="1">
    <citation type="submission" date="2020-02" db="EMBL/GenBank/DDBJ databases">
        <authorList>
            <person name="Meier V. D."/>
        </authorList>
    </citation>
    <scope>NUCLEOTIDE SEQUENCE</scope>
    <source>
        <strain evidence="1">AVDCRST_MAG05</strain>
    </source>
</reference>
<organism evidence="1">
    <name type="scientific">uncultured Rubrobacteraceae bacterium</name>
    <dbReference type="NCBI Taxonomy" id="349277"/>
    <lineage>
        <taxon>Bacteria</taxon>
        <taxon>Bacillati</taxon>
        <taxon>Actinomycetota</taxon>
        <taxon>Rubrobacteria</taxon>
        <taxon>Rubrobacterales</taxon>
        <taxon>Rubrobacteraceae</taxon>
        <taxon>environmental samples</taxon>
    </lineage>
</organism>
<proteinExistence type="predicted"/>
<sequence length="77" mass="8634">MSQWATRFEGLHGDLKTRRSVIRSDEGLRERELRKLSVLSEAVGRGFRDRGVDGLTATLAAQVAVTVFGVAIDRWFD</sequence>
<evidence type="ECO:0000313" key="1">
    <source>
        <dbReference type="EMBL" id="CAA9523127.1"/>
    </source>
</evidence>
<dbReference type="EMBL" id="CADCVM010000417">
    <property type="protein sequence ID" value="CAA9523127.1"/>
    <property type="molecule type" value="Genomic_DNA"/>
</dbReference>